<dbReference type="AlphaFoldDB" id="G0MYD2"/>
<reference evidence="2" key="1">
    <citation type="submission" date="2011-07" db="EMBL/GenBank/DDBJ databases">
        <authorList>
            <consortium name="Caenorhabditis brenneri Sequencing and Analysis Consortium"/>
            <person name="Wilson R.K."/>
        </authorList>
    </citation>
    <scope>NUCLEOTIDE SEQUENCE [LARGE SCALE GENOMIC DNA]</scope>
    <source>
        <strain evidence="2">PB2801</strain>
    </source>
</reference>
<evidence type="ECO:0000313" key="1">
    <source>
        <dbReference type="EMBL" id="EGT47481.1"/>
    </source>
</evidence>
<dbReference type="Proteomes" id="UP000008068">
    <property type="component" value="Unassembled WGS sequence"/>
</dbReference>
<dbReference type="EMBL" id="GL379820">
    <property type="protein sequence ID" value="EGT47481.1"/>
    <property type="molecule type" value="Genomic_DNA"/>
</dbReference>
<protein>
    <submittedName>
        <fullName evidence="1">Uncharacterized protein</fullName>
    </submittedName>
</protein>
<gene>
    <name evidence="1" type="ORF">CAEBREN_22860</name>
</gene>
<proteinExistence type="predicted"/>
<evidence type="ECO:0000313" key="2">
    <source>
        <dbReference type="Proteomes" id="UP000008068"/>
    </source>
</evidence>
<dbReference type="HOGENOM" id="CLU_2148053_0_0_1"/>
<keyword evidence="2" id="KW-1185">Reference proteome</keyword>
<organism evidence="2">
    <name type="scientific">Caenorhabditis brenneri</name>
    <name type="common">Nematode worm</name>
    <dbReference type="NCBI Taxonomy" id="135651"/>
    <lineage>
        <taxon>Eukaryota</taxon>
        <taxon>Metazoa</taxon>
        <taxon>Ecdysozoa</taxon>
        <taxon>Nematoda</taxon>
        <taxon>Chromadorea</taxon>
        <taxon>Rhabditida</taxon>
        <taxon>Rhabditina</taxon>
        <taxon>Rhabditomorpha</taxon>
        <taxon>Rhabditoidea</taxon>
        <taxon>Rhabditidae</taxon>
        <taxon>Peloderinae</taxon>
        <taxon>Caenorhabditis</taxon>
    </lineage>
</organism>
<sequence length="112" mass="13077">MVAASTFNHEHIDHQEIYSTHLQRARYDWDDRTLCRFAEALRPRPNRQFDTTMNMYLLGSLSIIHDEYYDTAVVLNQVLNAVTKLEEMELRKGPTPPCHYANHGSHAFDLSK</sequence>
<dbReference type="InParanoid" id="G0MYD2"/>
<name>G0MYD2_CAEBE</name>
<accession>G0MYD2</accession>